<feature type="compositionally biased region" description="Basic and acidic residues" evidence="1">
    <location>
        <begin position="89"/>
        <end position="103"/>
    </location>
</feature>
<gene>
    <name evidence="2" type="ORF">CPLFYP93_02238</name>
</gene>
<dbReference type="EMBL" id="CACRTV010000054">
    <property type="protein sequence ID" value="VYU40321.1"/>
    <property type="molecule type" value="Genomic_DNA"/>
</dbReference>
<evidence type="ECO:0000313" key="2">
    <source>
        <dbReference type="EMBL" id="VYU40321.1"/>
    </source>
</evidence>
<proteinExistence type="predicted"/>
<sequence length="259" mass="28933">MKNKNKKLIIGGAIFFILLAFCTTLFLFNKKKDKQSLVNNLPQLEDVNTEENTNDNTSTEEKNTENKTSDDKSTENTTSENEAVVNKTTENKESSDKKDDNKTTNKPAGGGSSNSNQETSKPPTTPSKPTNAGLKIGEVPALLKSLGYEYMPHLIMYEIYEMREDGLRSTKASAQVIEDGKYMQLVNLKFMVNTPQMHNIIKTVLNKVVPSGASKLYNIISTNEYISTQIYKYDGKTVKIYTNGETLDIDIDYLGNNVN</sequence>
<accession>A0A6N3ENB3</accession>
<dbReference type="AlphaFoldDB" id="A0A6N3ENB3"/>
<organism evidence="2">
    <name type="scientific">Clostridium paraputrificum</name>
    <dbReference type="NCBI Taxonomy" id="29363"/>
    <lineage>
        <taxon>Bacteria</taxon>
        <taxon>Bacillati</taxon>
        <taxon>Bacillota</taxon>
        <taxon>Clostridia</taxon>
        <taxon>Eubacteriales</taxon>
        <taxon>Clostridiaceae</taxon>
        <taxon>Clostridium</taxon>
    </lineage>
</organism>
<feature type="compositionally biased region" description="Basic and acidic residues" evidence="1">
    <location>
        <begin position="59"/>
        <end position="74"/>
    </location>
</feature>
<feature type="compositionally biased region" description="Low complexity" evidence="1">
    <location>
        <begin position="119"/>
        <end position="130"/>
    </location>
</feature>
<reference evidence="2" key="1">
    <citation type="submission" date="2019-11" db="EMBL/GenBank/DDBJ databases">
        <authorList>
            <person name="Feng L."/>
        </authorList>
    </citation>
    <scope>NUCLEOTIDE SEQUENCE</scope>
    <source>
        <strain evidence="2">CParaputrificumLFYP93</strain>
    </source>
</reference>
<feature type="region of interest" description="Disordered" evidence="1">
    <location>
        <begin position="47"/>
        <end position="133"/>
    </location>
</feature>
<dbReference type="RefSeq" id="WP_156561516.1">
    <property type="nucleotide sequence ID" value="NZ_CACRTV010000054.1"/>
</dbReference>
<name>A0A6N3ENB3_9CLOT</name>
<evidence type="ECO:0000256" key="1">
    <source>
        <dbReference type="SAM" id="MobiDB-lite"/>
    </source>
</evidence>
<protein>
    <submittedName>
        <fullName evidence="2">Uncharacterized protein</fullName>
    </submittedName>
</protein>